<gene>
    <name evidence="2" type="ORF">JCGZ_19423</name>
</gene>
<organism evidence="2 3">
    <name type="scientific">Jatropha curcas</name>
    <name type="common">Barbados nut</name>
    <dbReference type="NCBI Taxonomy" id="180498"/>
    <lineage>
        <taxon>Eukaryota</taxon>
        <taxon>Viridiplantae</taxon>
        <taxon>Streptophyta</taxon>
        <taxon>Embryophyta</taxon>
        <taxon>Tracheophyta</taxon>
        <taxon>Spermatophyta</taxon>
        <taxon>Magnoliopsida</taxon>
        <taxon>eudicotyledons</taxon>
        <taxon>Gunneridae</taxon>
        <taxon>Pentapetalae</taxon>
        <taxon>rosids</taxon>
        <taxon>fabids</taxon>
        <taxon>Malpighiales</taxon>
        <taxon>Euphorbiaceae</taxon>
        <taxon>Crotonoideae</taxon>
        <taxon>Jatropheae</taxon>
        <taxon>Jatropha</taxon>
    </lineage>
</organism>
<evidence type="ECO:0000256" key="1">
    <source>
        <dbReference type="SAM" id="MobiDB-lite"/>
    </source>
</evidence>
<dbReference type="Proteomes" id="UP000027138">
    <property type="component" value="Unassembled WGS sequence"/>
</dbReference>
<evidence type="ECO:0000313" key="3">
    <source>
        <dbReference type="Proteomes" id="UP000027138"/>
    </source>
</evidence>
<feature type="region of interest" description="Disordered" evidence="1">
    <location>
        <begin position="167"/>
        <end position="186"/>
    </location>
</feature>
<sequence>MMMMGGGRAATNNYGMGGGNYGMRGGGAAANNYGMEGGNYGMRGGGAGTNNYGIRGGNYGMTGGRLATNNYEMGGGRAAINNYGIGGGGVVTNNYGIGEGGAAINHYGMINRTGNAASTSGILRHYQQYATGIPAYQNINGGLTLPPFQPHSLTSYTLLDYSPFKPHQTGKPSSVARRPRNGNNVNPHRRCTNCNCNTNDTPMWRKGPLGPKGKQEGRHSSNCVLFTAFLYLNLSFAALVSLTLNDVSGFKLTFKIRLGHRSEVCPDSAVEVVKVNKEFGGSQDKAMQESGLNVQNSNDGFGPWMVSQHRPHRNFKKISTSSAKDHSRYDKSIAGFFKFAVGSFFSSYCFGGFVVLAEPSFAGVGLEDKDLGVGRFVRTEPKSAIMPKLDSLLRPNGGLRPGLVVCSEGSIGVGLPSGQRELKPPDLQTVANLLTLLQAQFVGDGSGAPAVTCVDIANSSSDEDGDVSAEKDDAVVGH</sequence>
<evidence type="ECO:0008006" key="4">
    <source>
        <dbReference type="Google" id="ProtNLM"/>
    </source>
</evidence>
<keyword evidence="3" id="KW-1185">Reference proteome</keyword>
<feature type="region of interest" description="Disordered" evidence="1">
    <location>
        <begin position="459"/>
        <end position="478"/>
    </location>
</feature>
<proteinExistence type="predicted"/>
<evidence type="ECO:0000313" key="2">
    <source>
        <dbReference type="EMBL" id="KDP44408.1"/>
    </source>
</evidence>
<dbReference type="EMBL" id="KK914252">
    <property type="protein sequence ID" value="KDP44408.1"/>
    <property type="molecule type" value="Genomic_DNA"/>
</dbReference>
<dbReference type="AlphaFoldDB" id="A0A067LB01"/>
<accession>A0A067LB01</accession>
<name>A0A067LB01_JATCU</name>
<reference evidence="2 3" key="1">
    <citation type="journal article" date="2014" name="PLoS ONE">
        <title>Global Analysis of Gene Expression Profiles in Physic Nut (Jatropha curcas L.) Seedlings Exposed to Salt Stress.</title>
        <authorList>
            <person name="Zhang L."/>
            <person name="Zhang C."/>
            <person name="Wu P."/>
            <person name="Chen Y."/>
            <person name="Li M."/>
            <person name="Jiang H."/>
            <person name="Wu G."/>
        </authorList>
    </citation>
    <scope>NUCLEOTIDE SEQUENCE [LARGE SCALE GENOMIC DNA]</scope>
    <source>
        <strain evidence="3">cv. GZQX0401</strain>
        <tissue evidence="2">Young leaves</tissue>
    </source>
</reference>
<feature type="compositionally biased region" description="Basic and acidic residues" evidence="1">
    <location>
        <begin position="468"/>
        <end position="478"/>
    </location>
</feature>
<protein>
    <recommendedName>
        <fullName evidence="4">GATA-type domain-containing protein</fullName>
    </recommendedName>
</protein>